<keyword evidence="2" id="KW-1185">Reference proteome</keyword>
<organism evidence="1 2">
    <name type="scientific">Vibrio hippocampi</name>
    <dbReference type="NCBI Taxonomy" id="654686"/>
    <lineage>
        <taxon>Bacteria</taxon>
        <taxon>Pseudomonadati</taxon>
        <taxon>Pseudomonadota</taxon>
        <taxon>Gammaproteobacteria</taxon>
        <taxon>Vibrionales</taxon>
        <taxon>Vibrionaceae</taxon>
        <taxon>Vibrio</taxon>
    </lineage>
</organism>
<name>A0ABN8DM37_9VIBR</name>
<reference evidence="1" key="1">
    <citation type="submission" date="2021-12" db="EMBL/GenBank/DDBJ databases">
        <authorList>
            <person name="Rodrigo-Torres L."/>
            <person name="Arahal R. D."/>
            <person name="Lucena T."/>
        </authorList>
    </citation>
    <scope>NUCLEOTIDE SEQUENCE</scope>
    <source>
        <strain evidence="1">CECT 8226</strain>
    </source>
</reference>
<proteinExistence type="predicted"/>
<dbReference type="EMBL" id="CAKLCM010000003">
    <property type="protein sequence ID" value="CAH0529665.1"/>
    <property type="molecule type" value="Genomic_DNA"/>
</dbReference>
<evidence type="ECO:0000313" key="1">
    <source>
        <dbReference type="EMBL" id="CAH0529665.1"/>
    </source>
</evidence>
<comment type="caution">
    <text evidence="1">The sequence shown here is derived from an EMBL/GenBank/DDBJ whole genome shotgun (WGS) entry which is preliminary data.</text>
</comment>
<accession>A0ABN8DM37</accession>
<dbReference type="Proteomes" id="UP000838160">
    <property type="component" value="Unassembled WGS sequence"/>
</dbReference>
<sequence>MDIVVMLTNGQFGVLEDCDRIDIEGEHVECWVEDQEGFTLKSGEVERVL</sequence>
<dbReference type="RefSeq" id="WP_237486248.1">
    <property type="nucleotide sequence ID" value="NZ_CAKLCM010000003.1"/>
</dbReference>
<gene>
    <name evidence="1" type="ORF">VHP8226_03420</name>
</gene>
<protein>
    <submittedName>
        <fullName evidence="1">Uncharacterized protein</fullName>
    </submittedName>
</protein>
<evidence type="ECO:0000313" key="2">
    <source>
        <dbReference type="Proteomes" id="UP000838160"/>
    </source>
</evidence>